<proteinExistence type="predicted"/>
<dbReference type="Proteomes" id="UP000236413">
    <property type="component" value="Unassembled WGS sequence"/>
</dbReference>
<dbReference type="AlphaFoldDB" id="A0A316WR47"/>
<reference evidence="4 5" key="1">
    <citation type="submission" date="2018-04" db="EMBL/GenBank/DDBJ databases">
        <title>Chryseobacterium oncorhynchi 701B-08T from rainbow trout, and Chryseobacterium viscerum 687B-08T from diseased fish.</title>
        <authorList>
            <person name="Jeong J.-J."/>
            <person name="Lee Y.J."/>
            <person name="Pathiraja D."/>
            <person name="Park B."/>
            <person name="Choi I.-G."/>
            <person name="Kim K.D."/>
        </authorList>
    </citation>
    <scope>NUCLEOTIDE SEQUENCE [LARGE SCALE GENOMIC DNA]</scope>
    <source>
        <strain evidence="4 5">687B-08</strain>
    </source>
</reference>
<feature type="domain" description="Peptidase A2" evidence="3">
    <location>
        <begin position="46"/>
        <end position="60"/>
    </location>
</feature>
<sequence length="300" mass="33380">MKLILIFLTSLFCTAISAQKSPTVIPFSLENNSMYVYCKVNKTDSIKFLFDTGADGSVININSKKKVPLKIDGKSENKGSNGVNIVEYSSHNTVQFGNIQKNDIQFTLIPYDSANFDGVFGTDLMKGKIIEVDYHKNEIRFYEESNFSIDLAEYEKMKLHMVDNYPSVESSIIVNGKEYSGLFGLDSGADDALTIASPFAKNNALSKTMKTIGKATAQGSDGSVYEMPVVLCPAIKFAQKYLYNLPITLSGSTEGIDSTEKMAGFFGNQFLKRFNTVIDFKNGFIYFKLNKNLYSQFNSL</sequence>
<feature type="signal peptide" evidence="2">
    <location>
        <begin position="1"/>
        <end position="20"/>
    </location>
</feature>
<dbReference type="EMBL" id="PPEG02000005">
    <property type="protein sequence ID" value="PWN61040.1"/>
    <property type="molecule type" value="Genomic_DNA"/>
</dbReference>
<organism evidence="4 5">
    <name type="scientific">Chryseobacterium viscerum</name>
    <dbReference type="NCBI Taxonomy" id="1037377"/>
    <lineage>
        <taxon>Bacteria</taxon>
        <taxon>Pseudomonadati</taxon>
        <taxon>Bacteroidota</taxon>
        <taxon>Flavobacteriia</taxon>
        <taxon>Flavobacteriales</taxon>
        <taxon>Weeksellaceae</taxon>
        <taxon>Chryseobacterium group</taxon>
        <taxon>Chryseobacterium</taxon>
    </lineage>
</organism>
<dbReference type="RefSeq" id="WP_103235103.1">
    <property type="nucleotide sequence ID" value="NZ_PPEG02000005.1"/>
</dbReference>
<evidence type="ECO:0000259" key="3">
    <source>
        <dbReference type="PROSITE" id="PS50175"/>
    </source>
</evidence>
<dbReference type="Gene3D" id="2.40.70.10">
    <property type="entry name" value="Acid Proteases"/>
    <property type="match status" value="2"/>
</dbReference>
<dbReference type="GO" id="GO:0004190">
    <property type="term" value="F:aspartic-type endopeptidase activity"/>
    <property type="evidence" value="ECO:0007669"/>
    <property type="project" value="InterPro"/>
</dbReference>
<dbReference type="GO" id="GO:0006508">
    <property type="term" value="P:proteolysis"/>
    <property type="evidence" value="ECO:0007669"/>
    <property type="project" value="InterPro"/>
</dbReference>
<evidence type="ECO:0000256" key="1">
    <source>
        <dbReference type="ARBA" id="ARBA00022801"/>
    </source>
</evidence>
<dbReference type="InterPro" id="IPR034122">
    <property type="entry name" value="Retropepsin-like_bacterial"/>
</dbReference>
<evidence type="ECO:0000313" key="5">
    <source>
        <dbReference type="Proteomes" id="UP000236413"/>
    </source>
</evidence>
<dbReference type="InterPro" id="IPR021109">
    <property type="entry name" value="Peptidase_aspartic_dom_sf"/>
</dbReference>
<gene>
    <name evidence="4" type="ORF">C1634_013330</name>
</gene>
<dbReference type="Pfam" id="PF13650">
    <property type="entry name" value="Asp_protease_2"/>
    <property type="match status" value="1"/>
</dbReference>
<dbReference type="PROSITE" id="PS50175">
    <property type="entry name" value="ASP_PROT_RETROV"/>
    <property type="match status" value="1"/>
</dbReference>
<dbReference type="InterPro" id="IPR001995">
    <property type="entry name" value="Peptidase_A2_cat"/>
</dbReference>
<evidence type="ECO:0000256" key="2">
    <source>
        <dbReference type="SAM" id="SignalP"/>
    </source>
</evidence>
<feature type="chain" id="PRO_5016347463" description="Peptidase A2 domain-containing protein" evidence="2">
    <location>
        <begin position="21"/>
        <end position="300"/>
    </location>
</feature>
<keyword evidence="1" id="KW-0378">Hydrolase</keyword>
<dbReference type="CDD" id="cd05483">
    <property type="entry name" value="retropepsin_like_bacteria"/>
    <property type="match status" value="1"/>
</dbReference>
<comment type="caution">
    <text evidence="4">The sequence shown here is derived from an EMBL/GenBank/DDBJ whole genome shotgun (WGS) entry which is preliminary data.</text>
</comment>
<dbReference type="SUPFAM" id="SSF50630">
    <property type="entry name" value="Acid proteases"/>
    <property type="match status" value="1"/>
</dbReference>
<name>A0A316WR47_9FLAO</name>
<keyword evidence="2" id="KW-0732">Signal</keyword>
<accession>A0A316WR47</accession>
<evidence type="ECO:0000313" key="4">
    <source>
        <dbReference type="EMBL" id="PWN61040.1"/>
    </source>
</evidence>
<protein>
    <recommendedName>
        <fullName evidence="3">Peptidase A2 domain-containing protein</fullName>
    </recommendedName>
</protein>